<dbReference type="InterPro" id="IPR019734">
    <property type="entry name" value="TPR_rpt"/>
</dbReference>
<dbReference type="InterPro" id="IPR029787">
    <property type="entry name" value="Nucleotide_cyclase"/>
</dbReference>
<dbReference type="STRING" id="1472378.AU381_14135"/>
<protein>
    <submittedName>
        <fullName evidence="2">Adenylate cyclase</fullName>
    </submittedName>
</protein>
<dbReference type="PANTHER" id="PTHR43081">
    <property type="entry name" value="ADENYLATE CYCLASE, TERMINAL-DIFFERENTIATION SPECIFIC-RELATED"/>
    <property type="match status" value="1"/>
</dbReference>
<dbReference type="AlphaFoldDB" id="A0A178XRS4"/>
<comment type="caution">
    <text evidence="2">The sequence shown here is derived from an EMBL/GenBank/DDBJ whole genome shotgun (WGS) entry which is preliminary data.</text>
</comment>
<dbReference type="Gene3D" id="3.30.70.1230">
    <property type="entry name" value="Nucleotide cyclase"/>
    <property type="match status" value="1"/>
</dbReference>
<dbReference type="PANTHER" id="PTHR43081:SF19">
    <property type="entry name" value="PH-SENSITIVE ADENYLATE CYCLASE RV1264"/>
    <property type="match status" value="1"/>
</dbReference>
<dbReference type="RefSeq" id="WP_064243425.1">
    <property type="nucleotide sequence ID" value="NZ_LPUX01000062.1"/>
</dbReference>
<dbReference type="Gene3D" id="1.25.40.10">
    <property type="entry name" value="Tetratricopeptide repeat domain"/>
    <property type="match status" value="1"/>
</dbReference>
<dbReference type="InterPro" id="IPR011990">
    <property type="entry name" value="TPR-like_helical_dom_sf"/>
</dbReference>
<sequence>MERHLAAILAADVVGYSALMERDEAGTFVRLKSGRKQLFEPEIERHHGRIFKLMGDGLLAEFASVVDAVECAVVLQRGLAERNTCVPEDERFQVRIGVNLGEVIVDGEDRYGEGVNIAARLEELAEPGGICVSGKVSKEVEKKLAFGFESMGEQRMKNIAEPIACFRVNLQLLTSPAQPVRSLPTLPRLPNSAAIAVLPFTNMSSDPEQEYFVDGLSEDLITDLSKIKGLFVISRHSSFAFKGRAIDIRSIAKDLGVRFVVEGSVRRAAAHVRINVQLIDANDGAHVWADRFDRELADIFVVQDEVVGRIVSALSGVLPSARPIARQRATNLEAYDLFVRGRVLVTQSAESNRAARPLLERSIELDPNFADAHAWLAISHTWAWSYWGDALEPHRSLALAAAEAAVSLDPENVGAHAILGYVLMHEGKTDSGAAELSTALQINPNHADGWSFLGIMKVGEGRAVDGIDCLQKAFLLNPHPPGWYYWHLGFVQYAAGRYEDAVATLRNEATHRSGSQRILAASLAQLGRTEEAKVEAAQFLAAHPHFSTERWASIQPLREADRQHFIDGYIKAGLPK</sequence>
<dbReference type="SUPFAM" id="SSF55073">
    <property type="entry name" value="Nucleotide cyclase"/>
    <property type="match status" value="1"/>
</dbReference>
<dbReference type="Pfam" id="PF00211">
    <property type="entry name" value="Guanylate_cyc"/>
    <property type="match status" value="1"/>
</dbReference>
<accession>A0A178XRS4</accession>
<reference evidence="2 3" key="1">
    <citation type="journal article" date="2016" name="Int. J. Syst. Evol. Microbiol.">
        <title>Ensifer glycinis sp. nov., an novel rhizobial species associated with Glycine spp.</title>
        <authorList>
            <person name="Yan H."/>
            <person name="Yan J."/>
            <person name="Sui X.H."/>
            <person name="Wang E.T."/>
            <person name="Chen W.X."/>
            <person name="Zhang X.X."/>
            <person name="Chen W.F."/>
        </authorList>
    </citation>
    <scope>NUCLEOTIDE SEQUENCE [LARGE SCALE GENOMIC DNA]</scope>
    <source>
        <strain evidence="2 3">CCBAU 23380</strain>
    </source>
</reference>
<evidence type="ECO:0000313" key="2">
    <source>
        <dbReference type="EMBL" id="OAP37897.1"/>
    </source>
</evidence>
<dbReference type="InterPro" id="IPR050697">
    <property type="entry name" value="Adenylyl/Guanylyl_Cyclase_3/4"/>
</dbReference>
<dbReference type="GO" id="GO:0004016">
    <property type="term" value="F:adenylate cyclase activity"/>
    <property type="evidence" value="ECO:0007669"/>
    <property type="project" value="UniProtKB-ARBA"/>
</dbReference>
<dbReference type="SMART" id="SM00028">
    <property type="entry name" value="TPR"/>
    <property type="match status" value="3"/>
</dbReference>
<dbReference type="OrthoDB" id="9807521at2"/>
<name>A0A178XRS4_9HYPH</name>
<feature type="domain" description="Guanylate cyclase" evidence="1">
    <location>
        <begin position="7"/>
        <end position="122"/>
    </location>
</feature>
<dbReference type="Proteomes" id="UP000094025">
    <property type="component" value="Unassembled WGS sequence"/>
</dbReference>
<gene>
    <name evidence="2" type="ORF">AU381_14135</name>
</gene>
<dbReference type="CDD" id="cd07302">
    <property type="entry name" value="CHD"/>
    <property type="match status" value="1"/>
</dbReference>
<organism evidence="2 3">
    <name type="scientific">Sinorhizobium glycinis</name>
    <dbReference type="NCBI Taxonomy" id="1472378"/>
    <lineage>
        <taxon>Bacteria</taxon>
        <taxon>Pseudomonadati</taxon>
        <taxon>Pseudomonadota</taxon>
        <taxon>Alphaproteobacteria</taxon>
        <taxon>Hyphomicrobiales</taxon>
        <taxon>Rhizobiaceae</taxon>
        <taxon>Sinorhizobium/Ensifer group</taxon>
        <taxon>Sinorhizobium</taxon>
    </lineage>
</organism>
<dbReference type="PROSITE" id="PS50125">
    <property type="entry name" value="GUANYLATE_CYCLASE_2"/>
    <property type="match status" value="1"/>
</dbReference>
<evidence type="ECO:0000313" key="3">
    <source>
        <dbReference type="Proteomes" id="UP000094025"/>
    </source>
</evidence>
<dbReference type="GO" id="GO:0006171">
    <property type="term" value="P:cAMP biosynthetic process"/>
    <property type="evidence" value="ECO:0007669"/>
    <property type="project" value="TreeGrafter"/>
</dbReference>
<keyword evidence="3" id="KW-1185">Reference proteome</keyword>
<dbReference type="GO" id="GO:0035556">
    <property type="term" value="P:intracellular signal transduction"/>
    <property type="evidence" value="ECO:0007669"/>
    <property type="project" value="InterPro"/>
</dbReference>
<dbReference type="SUPFAM" id="SSF48452">
    <property type="entry name" value="TPR-like"/>
    <property type="match status" value="1"/>
</dbReference>
<dbReference type="Gene3D" id="3.40.50.10070">
    <property type="entry name" value="TolB, N-terminal domain"/>
    <property type="match status" value="1"/>
</dbReference>
<dbReference type="EMBL" id="LPUX01000062">
    <property type="protein sequence ID" value="OAP37897.1"/>
    <property type="molecule type" value="Genomic_DNA"/>
</dbReference>
<dbReference type="Pfam" id="PF13432">
    <property type="entry name" value="TPR_16"/>
    <property type="match status" value="1"/>
</dbReference>
<evidence type="ECO:0000259" key="1">
    <source>
        <dbReference type="PROSITE" id="PS50125"/>
    </source>
</evidence>
<proteinExistence type="predicted"/>
<dbReference type="InterPro" id="IPR001054">
    <property type="entry name" value="A/G_cyclase"/>
</dbReference>